<proteinExistence type="predicted"/>
<name>A0AAV1QZ37_9ROSI</name>
<comment type="caution">
    <text evidence="1">The sequence shown here is derived from an EMBL/GenBank/DDBJ whole genome shotgun (WGS) entry which is preliminary data.</text>
</comment>
<evidence type="ECO:0000313" key="2">
    <source>
        <dbReference type="Proteomes" id="UP001314170"/>
    </source>
</evidence>
<reference evidence="1 2" key="1">
    <citation type="submission" date="2024-01" db="EMBL/GenBank/DDBJ databases">
        <authorList>
            <person name="Waweru B."/>
        </authorList>
    </citation>
    <scope>NUCLEOTIDE SEQUENCE [LARGE SCALE GENOMIC DNA]</scope>
</reference>
<protein>
    <submittedName>
        <fullName evidence="1">Uncharacterized protein</fullName>
    </submittedName>
</protein>
<accession>A0AAV1QZ37</accession>
<gene>
    <name evidence="1" type="ORF">DCAF_LOCUS4718</name>
</gene>
<sequence length="51" mass="5791">MAPHFKNPHCFALESFVGRPHMARNYSHVATCLGLFPCSCKRVNPTKLIFD</sequence>
<evidence type="ECO:0000313" key="1">
    <source>
        <dbReference type="EMBL" id="CAK7327011.1"/>
    </source>
</evidence>
<organism evidence="1 2">
    <name type="scientific">Dovyalis caffra</name>
    <dbReference type="NCBI Taxonomy" id="77055"/>
    <lineage>
        <taxon>Eukaryota</taxon>
        <taxon>Viridiplantae</taxon>
        <taxon>Streptophyta</taxon>
        <taxon>Embryophyta</taxon>
        <taxon>Tracheophyta</taxon>
        <taxon>Spermatophyta</taxon>
        <taxon>Magnoliopsida</taxon>
        <taxon>eudicotyledons</taxon>
        <taxon>Gunneridae</taxon>
        <taxon>Pentapetalae</taxon>
        <taxon>rosids</taxon>
        <taxon>fabids</taxon>
        <taxon>Malpighiales</taxon>
        <taxon>Salicaceae</taxon>
        <taxon>Flacourtieae</taxon>
        <taxon>Dovyalis</taxon>
    </lineage>
</organism>
<dbReference type="Proteomes" id="UP001314170">
    <property type="component" value="Unassembled WGS sequence"/>
</dbReference>
<dbReference type="EMBL" id="CAWUPB010000851">
    <property type="protein sequence ID" value="CAK7327011.1"/>
    <property type="molecule type" value="Genomic_DNA"/>
</dbReference>
<dbReference type="AlphaFoldDB" id="A0AAV1QZ37"/>
<keyword evidence="2" id="KW-1185">Reference proteome</keyword>